<sequence length="146" mass="16505">MVQIYRTYVFALLLFPLVAIGDGCSDETPITEKYAKTFQCPAITIRAEGEKYPEDSWDCFDLVPIKSETLFYSSGKSRGALPSVNSLLPSNENDFKNRTWKASNIHCNGREKITVLYWGGGNCKGCERNVQYRFSKDGKLEDAKLQ</sequence>
<proteinExistence type="predicted"/>
<feature type="signal peptide" evidence="1">
    <location>
        <begin position="1"/>
        <end position="21"/>
    </location>
</feature>
<dbReference type="RefSeq" id="WP_306388650.1">
    <property type="nucleotide sequence ID" value="NZ_JAVCAP010000004.1"/>
</dbReference>
<evidence type="ECO:0000313" key="3">
    <source>
        <dbReference type="Proteomes" id="UP001225906"/>
    </source>
</evidence>
<reference evidence="3" key="1">
    <citation type="journal article" date="2019" name="Int. J. Syst. Evol. Microbiol.">
        <title>The Global Catalogue of Microorganisms (GCM) 10K type strain sequencing project: providing services to taxonomists for standard genome sequencing and annotation.</title>
        <authorList>
            <consortium name="The Broad Institute Genomics Platform"/>
            <consortium name="The Broad Institute Genome Sequencing Center for Infectious Disease"/>
            <person name="Wu L."/>
            <person name="Ma J."/>
        </authorList>
    </citation>
    <scope>NUCLEOTIDE SEQUENCE [LARGE SCALE GENOMIC DNA]</scope>
    <source>
        <strain evidence="3">VKM B-3159</strain>
    </source>
</reference>
<evidence type="ECO:0000256" key="1">
    <source>
        <dbReference type="SAM" id="SignalP"/>
    </source>
</evidence>
<evidence type="ECO:0000313" key="2">
    <source>
        <dbReference type="EMBL" id="MDP8566952.1"/>
    </source>
</evidence>
<keyword evidence="1" id="KW-0732">Signal</keyword>
<accession>A0ABT9JQX6</accession>
<feature type="chain" id="PRO_5045055481" evidence="1">
    <location>
        <begin position="22"/>
        <end position="146"/>
    </location>
</feature>
<protein>
    <submittedName>
        <fullName evidence="2">Uncharacterized protein</fullName>
    </submittedName>
</protein>
<dbReference type="EMBL" id="JAVCAP010000004">
    <property type="protein sequence ID" value="MDP8566952.1"/>
    <property type="molecule type" value="Genomic_DNA"/>
</dbReference>
<keyword evidence="3" id="KW-1185">Reference proteome</keyword>
<organism evidence="2 3">
    <name type="scientific">Methylophilus aquaticus</name>
    <dbReference type="NCBI Taxonomy" id="1971610"/>
    <lineage>
        <taxon>Bacteria</taxon>
        <taxon>Pseudomonadati</taxon>
        <taxon>Pseudomonadota</taxon>
        <taxon>Betaproteobacteria</taxon>
        <taxon>Nitrosomonadales</taxon>
        <taxon>Methylophilaceae</taxon>
        <taxon>Methylophilus</taxon>
    </lineage>
</organism>
<comment type="caution">
    <text evidence="2">The sequence shown here is derived from an EMBL/GenBank/DDBJ whole genome shotgun (WGS) entry which is preliminary data.</text>
</comment>
<gene>
    <name evidence="2" type="ORF">Q9291_03720</name>
</gene>
<name>A0ABT9JQX6_9PROT</name>
<dbReference type="Proteomes" id="UP001225906">
    <property type="component" value="Unassembled WGS sequence"/>
</dbReference>